<feature type="region of interest" description="Disordered" evidence="1">
    <location>
        <begin position="27"/>
        <end position="53"/>
    </location>
</feature>
<evidence type="ECO:0000256" key="1">
    <source>
        <dbReference type="SAM" id="MobiDB-lite"/>
    </source>
</evidence>
<keyword evidence="3" id="KW-1185">Reference proteome</keyword>
<protein>
    <submittedName>
        <fullName evidence="2">Uncharacterized protein</fullName>
    </submittedName>
</protein>
<feature type="compositionally biased region" description="Low complexity" evidence="1">
    <location>
        <begin position="35"/>
        <end position="53"/>
    </location>
</feature>
<dbReference type="AlphaFoldDB" id="A0A3F3PZ47"/>
<dbReference type="RefSeq" id="XP_026624668.1">
    <property type="nucleotide sequence ID" value="XM_026771825.1"/>
</dbReference>
<proteinExistence type="predicted"/>
<organism evidence="2 3">
    <name type="scientific">Aspergillus welwitschiae</name>
    <dbReference type="NCBI Taxonomy" id="1341132"/>
    <lineage>
        <taxon>Eukaryota</taxon>
        <taxon>Fungi</taxon>
        <taxon>Dikarya</taxon>
        <taxon>Ascomycota</taxon>
        <taxon>Pezizomycotina</taxon>
        <taxon>Eurotiomycetes</taxon>
        <taxon>Eurotiomycetidae</taxon>
        <taxon>Eurotiales</taxon>
        <taxon>Aspergillaceae</taxon>
        <taxon>Aspergillus</taxon>
        <taxon>Aspergillus subgen. Circumdati</taxon>
    </lineage>
</organism>
<reference evidence="2 3" key="1">
    <citation type="submission" date="2018-07" db="EMBL/GenBank/DDBJ databases">
        <title>The genomes of Aspergillus section Nigri reveals drivers in fungal speciation.</title>
        <authorList>
            <consortium name="DOE Joint Genome Institute"/>
            <person name="Vesth T.C."/>
            <person name="Nybo J."/>
            <person name="Theobald S."/>
            <person name="Brandl J."/>
            <person name="Frisvad J.C."/>
            <person name="Nielsen K.F."/>
            <person name="Lyhne E.K."/>
            <person name="Kogle M.E."/>
            <person name="Kuo A."/>
            <person name="Riley R."/>
            <person name="Clum A."/>
            <person name="Nolan M."/>
            <person name="Lipzen A."/>
            <person name="Salamov A."/>
            <person name="Henrissat B."/>
            <person name="Wiebenga A."/>
            <person name="De vries R.P."/>
            <person name="Grigoriev I.V."/>
            <person name="Mortensen U.H."/>
            <person name="Andersen M.R."/>
            <person name="Baker S.E."/>
        </authorList>
    </citation>
    <scope>NUCLEOTIDE SEQUENCE [LARGE SCALE GENOMIC DNA]</scope>
    <source>
        <strain evidence="2 3">CBS 139.54b</strain>
    </source>
</reference>
<dbReference type="EMBL" id="KZ852053">
    <property type="protein sequence ID" value="RDH31646.1"/>
    <property type="molecule type" value="Genomic_DNA"/>
</dbReference>
<sequence length="127" mass="13330">MAYSPSYLALTIASNHSLSILANISSAVSPPPSSSPYSSSSLISPSSTSSTSFSLTTPFPLLFFKDPEGNISSHPLRPINLPNLLLFTSNPTSSSRTYPFAPPPSLLIHGCTILTGYQNVPRTGGST</sequence>
<evidence type="ECO:0000313" key="3">
    <source>
        <dbReference type="Proteomes" id="UP000253729"/>
    </source>
</evidence>
<evidence type="ECO:0000313" key="2">
    <source>
        <dbReference type="EMBL" id="RDH31646.1"/>
    </source>
</evidence>
<dbReference type="GeneID" id="38140181"/>
<accession>A0A3F3PZ47</accession>
<dbReference type="Proteomes" id="UP000253729">
    <property type="component" value="Unassembled WGS sequence"/>
</dbReference>
<gene>
    <name evidence="2" type="ORF">BDQ94DRAFT_171724</name>
</gene>
<name>A0A3F3PZ47_9EURO</name>